<feature type="domain" description="GRF-type" evidence="6">
    <location>
        <begin position="299"/>
        <end position="339"/>
    </location>
</feature>
<feature type="non-terminal residue" evidence="7">
    <location>
        <position position="1"/>
    </location>
</feature>
<evidence type="ECO:0000256" key="2">
    <source>
        <dbReference type="ARBA" id="ARBA00022771"/>
    </source>
</evidence>
<organism evidence="7 8">
    <name type="scientific">Brassica rapa subsp. trilocularis</name>
    <dbReference type="NCBI Taxonomy" id="1813537"/>
    <lineage>
        <taxon>Eukaryota</taxon>
        <taxon>Viridiplantae</taxon>
        <taxon>Streptophyta</taxon>
        <taxon>Embryophyta</taxon>
        <taxon>Tracheophyta</taxon>
        <taxon>Spermatophyta</taxon>
        <taxon>Magnoliopsida</taxon>
        <taxon>eudicotyledons</taxon>
        <taxon>Gunneridae</taxon>
        <taxon>Pentapetalae</taxon>
        <taxon>rosids</taxon>
        <taxon>malvids</taxon>
        <taxon>Brassicales</taxon>
        <taxon>Brassicaceae</taxon>
        <taxon>Brassiceae</taxon>
        <taxon>Brassica</taxon>
    </lineage>
</organism>
<evidence type="ECO:0000256" key="3">
    <source>
        <dbReference type="ARBA" id="ARBA00022833"/>
    </source>
</evidence>
<keyword evidence="2 4" id="KW-0863">Zinc-finger</keyword>
<sequence length="484" mass="53912">NISAKFDAYDFDRNRPVMDEKTLDNVVKAVVQQSLKVLGERKIPDNDAKLSSAGVEKSLSVTSSPRRSDRTAAAEKACQKSRAAAAEIEGCQKSGAAAAEGEGCQKSGAGAAETAEVSQKSSDTVVRRILGDDFNEIDFISVSPAKITKDAKDGKDANVPAYGRGLRGKAKRTVTVKDEAIEDKKKAQRAEAALKRKEKQEAKKKENEEKKQKRKAAELQKKQEAGLQKKKKEDEAELPKKKKEKEAELPKKKKEEEAELQRSEECVVTNDEKMSSSSYVSGNTYFHRRHVERGTLKQCWCGEPAELCTSASRANPGRLYYCCRKGYIKRHLFKWADECLVEEVEDMKSVMSDMTKGISDLRLDVGRLEKELSKAEKMKGLMFPVVMDLQRGIARTCDCGAATIVLTSGTIKNPGRRFYRCGANSGQNHVFKWLDEAHDEEFVVVANKLATIEQDLAAIKAELDDMKKDITEIIKIIECLRMKS</sequence>
<dbReference type="Proteomes" id="UP000823674">
    <property type="component" value="Chromosome A04"/>
</dbReference>
<keyword evidence="1" id="KW-0479">Metal-binding</keyword>
<name>A0ABQ7MPG6_BRACM</name>
<evidence type="ECO:0000256" key="1">
    <source>
        <dbReference type="ARBA" id="ARBA00022723"/>
    </source>
</evidence>
<keyword evidence="8" id="KW-1185">Reference proteome</keyword>
<feature type="region of interest" description="Disordered" evidence="5">
    <location>
        <begin position="145"/>
        <end position="271"/>
    </location>
</feature>
<gene>
    <name evidence="7" type="primary">A04g503990.1_BraROA</name>
    <name evidence="7" type="ORF">IGI04_015236</name>
</gene>
<feature type="compositionally biased region" description="Basic and acidic residues" evidence="5">
    <location>
        <begin position="175"/>
        <end position="224"/>
    </location>
</feature>
<dbReference type="EMBL" id="JADBGQ010000004">
    <property type="protein sequence ID" value="KAG5400629.1"/>
    <property type="molecule type" value="Genomic_DNA"/>
</dbReference>
<feature type="region of interest" description="Disordered" evidence="5">
    <location>
        <begin position="49"/>
        <end position="75"/>
    </location>
</feature>
<evidence type="ECO:0000313" key="7">
    <source>
        <dbReference type="EMBL" id="KAG5400629.1"/>
    </source>
</evidence>
<evidence type="ECO:0000256" key="4">
    <source>
        <dbReference type="PROSITE-ProRule" id="PRU01343"/>
    </source>
</evidence>
<dbReference type="PANTHER" id="PTHR33248">
    <property type="entry name" value="ZINC ION-BINDING PROTEIN"/>
    <property type="match status" value="1"/>
</dbReference>
<evidence type="ECO:0000313" key="8">
    <source>
        <dbReference type="Proteomes" id="UP000823674"/>
    </source>
</evidence>
<evidence type="ECO:0000256" key="5">
    <source>
        <dbReference type="SAM" id="MobiDB-lite"/>
    </source>
</evidence>
<feature type="domain" description="GRF-type" evidence="6">
    <location>
        <begin position="397"/>
        <end position="437"/>
    </location>
</feature>
<feature type="compositionally biased region" description="Basic and acidic residues" evidence="5">
    <location>
        <begin position="231"/>
        <end position="271"/>
    </location>
</feature>
<evidence type="ECO:0000259" key="6">
    <source>
        <dbReference type="PROSITE" id="PS51999"/>
    </source>
</evidence>
<feature type="compositionally biased region" description="Basic and acidic residues" evidence="5">
    <location>
        <begin position="147"/>
        <end position="156"/>
    </location>
</feature>
<dbReference type="PROSITE" id="PS51999">
    <property type="entry name" value="ZF_GRF"/>
    <property type="match status" value="2"/>
</dbReference>
<proteinExistence type="predicted"/>
<reference evidence="7 8" key="1">
    <citation type="submission" date="2021-03" db="EMBL/GenBank/DDBJ databases">
        <authorList>
            <person name="King G.J."/>
            <person name="Bancroft I."/>
            <person name="Baten A."/>
            <person name="Bloomfield J."/>
            <person name="Borpatragohain P."/>
            <person name="He Z."/>
            <person name="Irish N."/>
            <person name="Irwin J."/>
            <person name="Liu K."/>
            <person name="Mauleon R.P."/>
            <person name="Moore J."/>
            <person name="Morris R."/>
            <person name="Ostergaard L."/>
            <person name="Wang B."/>
            <person name="Wells R."/>
        </authorList>
    </citation>
    <scope>NUCLEOTIDE SEQUENCE [LARGE SCALE GENOMIC DNA]</scope>
    <source>
        <strain evidence="7">R-o-18</strain>
        <tissue evidence="7">Leaf</tissue>
    </source>
</reference>
<protein>
    <recommendedName>
        <fullName evidence="6">GRF-type domain-containing protein</fullName>
    </recommendedName>
</protein>
<dbReference type="InterPro" id="IPR010666">
    <property type="entry name" value="Znf_GRF"/>
</dbReference>
<dbReference type="Pfam" id="PF06839">
    <property type="entry name" value="Zn_ribbon_GRF"/>
    <property type="match status" value="1"/>
</dbReference>
<comment type="caution">
    <text evidence="7">The sequence shown here is derived from an EMBL/GenBank/DDBJ whole genome shotgun (WGS) entry which is preliminary data.</text>
</comment>
<accession>A0ABQ7MPG6</accession>
<keyword evidence="3" id="KW-0862">Zinc</keyword>